<feature type="domain" description="M23ase beta-sheet core" evidence="1">
    <location>
        <begin position="168"/>
        <end position="258"/>
    </location>
</feature>
<dbReference type="CDD" id="cd12797">
    <property type="entry name" value="M23_peptidase"/>
    <property type="match status" value="1"/>
</dbReference>
<accession>A0A084GW22</accession>
<dbReference type="SUPFAM" id="SSF51261">
    <property type="entry name" value="Duplicated hybrid motif"/>
    <property type="match status" value="1"/>
</dbReference>
<dbReference type="Pfam" id="PF01551">
    <property type="entry name" value="Peptidase_M23"/>
    <property type="match status" value="1"/>
</dbReference>
<dbReference type="PANTHER" id="PTHR21666:SF270">
    <property type="entry name" value="MUREIN HYDROLASE ACTIVATOR ENVC"/>
    <property type="match status" value="1"/>
</dbReference>
<protein>
    <recommendedName>
        <fullName evidence="1">M23ase beta-sheet core domain-containing protein</fullName>
    </recommendedName>
</protein>
<reference evidence="2 3" key="1">
    <citation type="journal article" date="2005" name="Int. J. Syst. Evol. Microbiol.">
        <title>Bacillus cibi sp. nov., isolated from jeotgal, a traditional Korean fermented seafood.</title>
        <authorList>
            <person name="Yoon J.H."/>
            <person name="Lee C.H."/>
            <person name="Oh T.K."/>
        </authorList>
    </citation>
    <scope>NUCLEOTIDE SEQUENCE [LARGE SCALE GENOMIC DNA]</scope>
    <source>
        <strain evidence="2 3">DSM 16189</strain>
    </source>
</reference>
<dbReference type="GO" id="GO:0004222">
    <property type="term" value="F:metalloendopeptidase activity"/>
    <property type="evidence" value="ECO:0007669"/>
    <property type="project" value="TreeGrafter"/>
</dbReference>
<dbReference type="Gene3D" id="2.70.70.10">
    <property type="entry name" value="Glucose Permease (Domain IIA)"/>
    <property type="match status" value="1"/>
</dbReference>
<dbReference type="EMBL" id="JNVC02000005">
    <property type="protein sequence ID" value="KEZ51534.1"/>
    <property type="molecule type" value="Genomic_DNA"/>
</dbReference>
<dbReference type="InterPro" id="IPR016047">
    <property type="entry name" value="M23ase_b-sheet_dom"/>
</dbReference>
<gene>
    <name evidence="2" type="ORF">GS18_0210350</name>
</gene>
<dbReference type="RefSeq" id="WP_035206923.1">
    <property type="nucleotide sequence ID" value="NZ_JNVC02000005.1"/>
</dbReference>
<dbReference type="Proteomes" id="UP000028549">
    <property type="component" value="Unassembled WGS sequence"/>
</dbReference>
<dbReference type="OrthoDB" id="9809488at2"/>
<dbReference type="InterPro" id="IPR050570">
    <property type="entry name" value="Cell_wall_metabolism_enzyme"/>
</dbReference>
<organism evidence="2 3">
    <name type="scientific">Metabacillus indicus</name>
    <name type="common">Bacillus indicus</name>
    <dbReference type="NCBI Taxonomy" id="246786"/>
    <lineage>
        <taxon>Bacteria</taxon>
        <taxon>Bacillati</taxon>
        <taxon>Bacillota</taxon>
        <taxon>Bacilli</taxon>
        <taxon>Bacillales</taxon>
        <taxon>Bacillaceae</taxon>
        <taxon>Metabacillus</taxon>
    </lineage>
</organism>
<evidence type="ECO:0000259" key="1">
    <source>
        <dbReference type="Pfam" id="PF01551"/>
    </source>
</evidence>
<comment type="caution">
    <text evidence="2">The sequence shown here is derived from an EMBL/GenBank/DDBJ whole genome shotgun (WGS) entry which is preliminary data.</text>
</comment>
<keyword evidence="3" id="KW-1185">Reference proteome</keyword>
<name>A0A084GW22_METID</name>
<dbReference type="PANTHER" id="PTHR21666">
    <property type="entry name" value="PEPTIDASE-RELATED"/>
    <property type="match status" value="1"/>
</dbReference>
<dbReference type="AlphaFoldDB" id="A0A084GW22"/>
<evidence type="ECO:0000313" key="2">
    <source>
        <dbReference type="EMBL" id="KEZ51534.1"/>
    </source>
</evidence>
<sequence>MKIVPENFGESFLAGEFAAVYSQTTEEFKEIATLEEFIDLGESFNEGVEAYHLEISTSLHKDMTQYVWLDNSKKKAISVFFGEHHQIYALRLAPFISSFPESDMQLTQNTYCMPIKAEWFVFWGGTNEFINYHYVYENQRYAYDLLMMRDGQTYRDSPDRLQHYYAFNQEVTAPGDGRVVKVSDGFPDNPIGERNEDQPEGNCVIIEHENQEYSMLAHLKADSVSVAEGECIKQGDLVGLCGNSGNSTEPHIHFQVMDSPDYTTGRSIRIRFKDESDPIQGDFVRS</sequence>
<dbReference type="InterPro" id="IPR011055">
    <property type="entry name" value="Dup_hybrid_motif"/>
</dbReference>
<dbReference type="STRING" id="246786.GS18_0210350"/>
<evidence type="ECO:0000313" key="3">
    <source>
        <dbReference type="Proteomes" id="UP000028549"/>
    </source>
</evidence>
<proteinExistence type="predicted"/>